<dbReference type="Proteomes" id="UP000095751">
    <property type="component" value="Unassembled WGS sequence"/>
</dbReference>
<feature type="compositionally biased region" description="Low complexity" evidence="1">
    <location>
        <begin position="92"/>
        <end position="132"/>
    </location>
</feature>
<proteinExistence type="predicted"/>
<reference evidence="2 3" key="1">
    <citation type="submission" date="2016-09" db="EMBL/GenBank/DDBJ databases">
        <title>Extensive genetic diversity and differential bi-allelic expression allows diatom success in the polar Southern Ocean.</title>
        <authorList>
            <consortium name="DOE Joint Genome Institute"/>
            <person name="Mock T."/>
            <person name="Otillar R.P."/>
            <person name="Strauss J."/>
            <person name="Dupont C."/>
            <person name="Frickenhaus S."/>
            <person name="Maumus F."/>
            <person name="Mcmullan M."/>
            <person name="Sanges R."/>
            <person name="Schmutz J."/>
            <person name="Toseland A."/>
            <person name="Valas R."/>
            <person name="Veluchamy A."/>
            <person name="Ward B.J."/>
            <person name="Allen A."/>
            <person name="Barry K."/>
            <person name="Falciatore A."/>
            <person name="Ferrante M."/>
            <person name="Fortunato A.E."/>
            <person name="Gloeckner G."/>
            <person name="Gruber A."/>
            <person name="Hipkin R."/>
            <person name="Janech M."/>
            <person name="Kroth P."/>
            <person name="Leese F."/>
            <person name="Lindquist E."/>
            <person name="Lyon B.R."/>
            <person name="Martin J."/>
            <person name="Mayer C."/>
            <person name="Parker M."/>
            <person name="Quesneville H."/>
            <person name="Raymond J."/>
            <person name="Uhlig C."/>
            <person name="Valentin K.U."/>
            <person name="Worden A.Z."/>
            <person name="Armbrust E.V."/>
            <person name="Bowler C."/>
            <person name="Green B."/>
            <person name="Moulton V."/>
            <person name="Van Oosterhout C."/>
            <person name="Grigoriev I."/>
        </authorList>
    </citation>
    <scope>NUCLEOTIDE SEQUENCE [LARGE SCALE GENOMIC DNA]</scope>
    <source>
        <strain evidence="2 3">CCMP1102</strain>
    </source>
</reference>
<name>A0A1E7FIC8_9STRA</name>
<dbReference type="KEGG" id="fcy:FRACYDRAFT_238369"/>
<organism evidence="2 3">
    <name type="scientific">Fragilariopsis cylindrus CCMP1102</name>
    <dbReference type="NCBI Taxonomy" id="635003"/>
    <lineage>
        <taxon>Eukaryota</taxon>
        <taxon>Sar</taxon>
        <taxon>Stramenopiles</taxon>
        <taxon>Ochrophyta</taxon>
        <taxon>Bacillariophyta</taxon>
        <taxon>Bacillariophyceae</taxon>
        <taxon>Bacillariophycidae</taxon>
        <taxon>Bacillariales</taxon>
        <taxon>Bacillariaceae</taxon>
        <taxon>Fragilariopsis</taxon>
    </lineage>
</organism>
<evidence type="ECO:0000313" key="3">
    <source>
        <dbReference type="Proteomes" id="UP000095751"/>
    </source>
</evidence>
<feature type="region of interest" description="Disordered" evidence="1">
    <location>
        <begin position="83"/>
        <end position="171"/>
    </location>
</feature>
<gene>
    <name evidence="2" type="ORF">FRACYDRAFT_238369</name>
</gene>
<feature type="compositionally biased region" description="Acidic residues" evidence="1">
    <location>
        <begin position="135"/>
        <end position="151"/>
    </location>
</feature>
<dbReference type="EMBL" id="KV784357">
    <property type="protein sequence ID" value="OEU17939.1"/>
    <property type="molecule type" value="Genomic_DNA"/>
</dbReference>
<dbReference type="InParanoid" id="A0A1E7FIC8"/>
<accession>A0A1E7FIC8</accession>
<dbReference type="AlphaFoldDB" id="A0A1E7FIC8"/>
<protein>
    <submittedName>
        <fullName evidence="2">Uncharacterized protein</fullName>
    </submittedName>
</protein>
<evidence type="ECO:0000256" key="1">
    <source>
        <dbReference type="SAM" id="MobiDB-lite"/>
    </source>
</evidence>
<sequence length="221" mass="23255">MRISSRNNKNSNIMNRATSSSSTVLGVGCLLLLLILAPSAPSSSKYGFVEAVEFIADNNAVDVADTEQIISIQYSTRRTMMEEDVDGGDSDFNSTTTSSFNSTTTSSFNSTTTSSFNSTTTSSFNSTTTSSNDVDGMDDSSETETETEPNEYNDHGIEGHNHDTDHSSPDLDETVELLSTTMEDSAAATTTATGGSAHSVVLVIALAVSIVITASSSSSVY</sequence>
<evidence type="ECO:0000313" key="2">
    <source>
        <dbReference type="EMBL" id="OEU17939.1"/>
    </source>
</evidence>
<dbReference type="PROSITE" id="PS51257">
    <property type="entry name" value="PROKAR_LIPOPROTEIN"/>
    <property type="match status" value="1"/>
</dbReference>
<feature type="compositionally biased region" description="Basic and acidic residues" evidence="1">
    <location>
        <begin position="152"/>
        <end position="169"/>
    </location>
</feature>
<keyword evidence="3" id="KW-1185">Reference proteome</keyword>